<keyword evidence="4" id="KW-1003">Cell membrane</keyword>
<evidence type="ECO:0000259" key="16">
    <source>
        <dbReference type="PROSITE" id="PS50112"/>
    </source>
</evidence>
<dbReference type="SMART" id="SM00388">
    <property type="entry name" value="HisKA"/>
    <property type="match status" value="1"/>
</dbReference>
<keyword evidence="6" id="KW-0808">Transferase</keyword>
<evidence type="ECO:0000256" key="10">
    <source>
        <dbReference type="ARBA" id="ARBA00022840"/>
    </source>
</evidence>
<evidence type="ECO:0000259" key="17">
    <source>
        <dbReference type="PROSITE" id="PS50885"/>
    </source>
</evidence>
<evidence type="ECO:0000256" key="4">
    <source>
        <dbReference type="ARBA" id="ARBA00022475"/>
    </source>
</evidence>
<dbReference type="Gene3D" id="3.30.450.20">
    <property type="entry name" value="PAS domain"/>
    <property type="match status" value="1"/>
</dbReference>
<evidence type="ECO:0000256" key="1">
    <source>
        <dbReference type="ARBA" id="ARBA00000085"/>
    </source>
</evidence>
<keyword evidence="11 14" id="KW-1133">Transmembrane helix</keyword>
<evidence type="ECO:0000256" key="7">
    <source>
        <dbReference type="ARBA" id="ARBA00022692"/>
    </source>
</evidence>
<dbReference type="EC" id="2.7.13.3" evidence="3"/>
<feature type="transmembrane region" description="Helical" evidence="14">
    <location>
        <begin position="20"/>
        <end position="42"/>
    </location>
</feature>
<dbReference type="Gene3D" id="6.10.340.10">
    <property type="match status" value="1"/>
</dbReference>
<dbReference type="Pfam" id="PF00512">
    <property type="entry name" value="HisKA"/>
    <property type="match status" value="1"/>
</dbReference>
<feature type="transmembrane region" description="Helical" evidence="14">
    <location>
        <begin position="54"/>
        <end position="78"/>
    </location>
</feature>
<evidence type="ECO:0000256" key="14">
    <source>
        <dbReference type="SAM" id="Phobius"/>
    </source>
</evidence>
<evidence type="ECO:0000259" key="15">
    <source>
        <dbReference type="PROSITE" id="PS50109"/>
    </source>
</evidence>
<dbReference type="SMART" id="SM00387">
    <property type="entry name" value="HATPase_c"/>
    <property type="match status" value="1"/>
</dbReference>
<dbReference type="PANTHER" id="PTHR42878:SF7">
    <property type="entry name" value="SENSOR HISTIDINE KINASE GLRK"/>
    <property type="match status" value="1"/>
</dbReference>
<evidence type="ECO:0000256" key="3">
    <source>
        <dbReference type="ARBA" id="ARBA00012438"/>
    </source>
</evidence>
<protein>
    <recommendedName>
        <fullName evidence="3">histidine kinase</fullName>
        <ecNumber evidence="3">2.7.13.3</ecNumber>
    </recommendedName>
</protein>
<dbReference type="InterPro" id="IPR036890">
    <property type="entry name" value="HATPase_C_sf"/>
</dbReference>
<dbReference type="InterPro" id="IPR003594">
    <property type="entry name" value="HATPase_dom"/>
</dbReference>
<dbReference type="Gene3D" id="1.10.287.130">
    <property type="match status" value="1"/>
</dbReference>
<dbReference type="SUPFAM" id="SSF158472">
    <property type="entry name" value="HAMP domain-like"/>
    <property type="match status" value="1"/>
</dbReference>
<evidence type="ECO:0000256" key="2">
    <source>
        <dbReference type="ARBA" id="ARBA00004651"/>
    </source>
</evidence>
<sequence>MRTPTIKLKPPTNFGPIGTAVLRGLFAVAAIVATFATYLSVADVGNTSTAGSPMMTWLLVGNLLIILVLAAALTARIYRLFKENQSTQGGARLRLRIIALFGLAAMVPTIIAALLGTLINRSVENWFSGRVSAVIEISSEAAKAAESAVVQEVIKNLREAASDLNGTAEVQAYTDDPQRYQEFLELESGLRSLPTLYVFDSDRNIKYAVNSENSPPFAQMSEMNWLAAQNGQVSVEVSDSLLVRAMMRLPAYDGVYLYGASQGRKEISEQLRAAQAAFMEYRGADARKNELRTVFVLSYIESALLILLGTAWLGMYAAGLIAKPIGDLAAAARAVRDGDLSVRLERPKGRDEIDDLSQAFNQMTMRLSRQRRDLDSARIEAETRSEFIETVLSGVEAGVVRVDSSFNITLANASASRMLGLSPEDMNSVSLEQIAPEFLSPLRKAVEMHHAVGANIQRPSEEGVQEIHVRISPEAELDGFVITFHDTTRLVAGQRQAAWRDVARRIAHEIRNPLTPIQLSAERIRRRFGKQITVDKDTFDSCTDTILRQVSDIGRMVEEFSSFARMPKPTLAPFDLCDLVQKIAFDQRLAAPTVTITAKTPSTPISLTGDERLLGQALTNVVKNARESVERHMNTGEIKSGSVTLTIEVLDDKALLIIRDTGQGFPVEERSRLLEPYVTTRETGVGLGLAIVSRIVEDHGGEITLGDNDQAEKGARVDISLPLTIDTDQKEQSSFDEGLV</sequence>
<dbReference type="PROSITE" id="PS50885">
    <property type="entry name" value="HAMP"/>
    <property type="match status" value="1"/>
</dbReference>
<dbReference type="EMBL" id="JBHTBR010000002">
    <property type="protein sequence ID" value="MFC7290534.1"/>
    <property type="molecule type" value="Genomic_DNA"/>
</dbReference>
<dbReference type="InterPro" id="IPR003660">
    <property type="entry name" value="HAMP_dom"/>
</dbReference>
<dbReference type="Pfam" id="PF19312">
    <property type="entry name" value="NtrY_N"/>
    <property type="match status" value="1"/>
</dbReference>
<evidence type="ECO:0000256" key="8">
    <source>
        <dbReference type="ARBA" id="ARBA00022741"/>
    </source>
</evidence>
<evidence type="ECO:0000313" key="19">
    <source>
        <dbReference type="Proteomes" id="UP001596492"/>
    </source>
</evidence>
<accession>A0ABW2IHF7</accession>
<feature type="domain" description="PAS" evidence="16">
    <location>
        <begin position="384"/>
        <end position="455"/>
    </location>
</feature>
<dbReference type="InterPro" id="IPR000014">
    <property type="entry name" value="PAS"/>
</dbReference>
<dbReference type="CDD" id="cd00082">
    <property type="entry name" value="HisKA"/>
    <property type="match status" value="1"/>
</dbReference>
<dbReference type="RefSeq" id="WP_382165500.1">
    <property type="nucleotide sequence ID" value="NZ_JBHTBR010000002.1"/>
</dbReference>
<dbReference type="SUPFAM" id="SSF47384">
    <property type="entry name" value="Homodimeric domain of signal transducing histidine kinase"/>
    <property type="match status" value="1"/>
</dbReference>
<dbReference type="InterPro" id="IPR017232">
    <property type="entry name" value="NtrY"/>
</dbReference>
<keyword evidence="12" id="KW-0902">Two-component regulatory system</keyword>
<dbReference type="InterPro" id="IPR003661">
    <property type="entry name" value="HisK_dim/P_dom"/>
</dbReference>
<comment type="catalytic activity">
    <reaction evidence="1">
        <text>ATP + protein L-histidine = ADP + protein N-phospho-L-histidine.</text>
        <dbReference type="EC" id="2.7.13.3"/>
    </reaction>
</comment>
<dbReference type="SMART" id="SM00304">
    <property type="entry name" value="HAMP"/>
    <property type="match status" value="1"/>
</dbReference>
<dbReference type="PIRSF" id="PIRSF037532">
    <property type="entry name" value="STHK_NtrY"/>
    <property type="match status" value="1"/>
</dbReference>
<comment type="subcellular location">
    <subcellularLocation>
        <location evidence="2">Cell membrane</location>
        <topology evidence="2">Multi-pass membrane protein</topology>
    </subcellularLocation>
</comment>
<feature type="transmembrane region" description="Helical" evidence="14">
    <location>
        <begin position="98"/>
        <end position="119"/>
    </location>
</feature>
<dbReference type="PANTHER" id="PTHR42878">
    <property type="entry name" value="TWO-COMPONENT HISTIDINE KINASE"/>
    <property type="match status" value="1"/>
</dbReference>
<dbReference type="SMART" id="SM00091">
    <property type="entry name" value="PAS"/>
    <property type="match status" value="1"/>
</dbReference>
<keyword evidence="5" id="KW-0597">Phosphoprotein</keyword>
<dbReference type="InterPro" id="IPR035965">
    <property type="entry name" value="PAS-like_dom_sf"/>
</dbReference>
<keyword evidence="10 18" id="KW-0067">ATP-binding</keyword>
<feature type="domain" description="HAMP" evidence="17">
    <location>
        <begin position="319"/>
        <end position="372"/>
    </location>
</feature>
<dbReference type="SUPFAM" id="SSF55785">
    <property type="entry name" value="PYP-like sensor domain (PAS domain)"/>
    <property type="match status" value="1"/>
</dbReference>
<dbReference type="InterPro" id="IPR004358">
    <property type="entry name" value="Sig_transdc_His_kin-like_C"/>
</dbReference>
<comment type="caution">
    <text evidence="18">The sequence shown here is derived from an EMBL/GenBank/DDBJ whole genome shotgun (WGS) entry which is preliminary data.</text>
</comment>
<dbReference type="CDD" id="cd06225">
    <property type="entry name" value="HAMP"/>
    <property type="match status" value="1"/>
</dbReference>
<keyword evidence="9" id="KW-0418">Kinase</keyword>
<feature type="domain" description="Histidine kinase" evidence="15">
    <location>
        <begin position="505"/>
        <end position="725"/>
    </location>
</feature>
<dbReference type="InterPro" id="IPR005467">
    <property type="entry name" value="His_kinase_dom"/>
</dbReference>
<evidence type="ECO:0000256" key="12">
    <source>
        <dbReference type="ARBA" id="ARBA00023012"/>
    </source>
</evidence>
<evidence type="ECO:0000256" key="13">
    <source>
        <dbReference type="ARBA" id="ARBA00023136"/>
    </source>
</evidence>
<dbReference type="InterPro" id="IPR050351">
    <property type="entry name" value="BphY/WalK/GraS-like"/>
</dbReference>
<dbReference type="InterPro" id="IPR045671">
    <property type="entry name" value="NtrY-like_N"/>
</dbReference>
<dbReference type="PROSITE" id="PS50109">
    <property type="entry name" value="HIS_KIN"/>
    <property type="match status" value="1"/>
</dbReference>
<dbReference type="Gene3D" id="3.30.565.10">
    <property type="entry name" value="Histidine kinase-like ATPase, C-terminal domain"/>
    <property type="match status" value="1"/>
</dbReference>
<keyword evidence="7 14" id="KW-0812">Transmembrane</keyword>
<dbReference type="CDD" id="cd00130">
    <property type="entry name" value="PAS"/>
    <property type="match status" value="1"/>
</dbReference>
<dbReference type="Pfam" id="PF00672">
    <property type="entry name" value="HAMP"/>
    <property type="match status" value="1"/>
</dbReference>
<dbReference type="GO" id="GO:0005524">
    <property type="term" value="F:ATP binding"/>
    <property type="evidence" value="ECO:0007669"/>
    <property type="project" value="UniProtKB-KW"/>
</dbReference>
<dbReference type="Pfam" id="PF02518">
    <property type="entry name" value="HATPase_c"/>
    <property type="match status" value="1"/>
</dbReference>
<dbReference type="Proteomes" id="UP001596492">
    <property type="component" value="Unassembled WGS sequence"/>
</dbReference>
<organism evidence="18 19">
    <name type="scientific">Hirschia litorea</name>
    <dbReference type="NCBI Taxonomy" id="1199156"/>
    <lineage>
        <taxon>Bacteria</taxon>
        <taxon>Pseudomonadati</taxon>
        <taxon>Pseudomonadota</taxon>
        <taxon>Alphaproteobacteria</taxon>
        <taxon>Hyphomonadales</taxon>
        <taxon>Hyphomonadaceae</taxon>
        <taxon>Hirschia</taxon>
    </lineage>
</organism>
<name>A0ABW2IHF7_9PROT</name>
<evidence type="ECO:0000256" key="6">
    <source>
        <dbReference type="ARBA" id="ARBA00022679"/>
    </source>
</evidence>
<dbReference type="InterPro" id="IPR036097">
    <property type="entry name" value="HisK_dim/P_sf"/>
</dbReference>
<evidence type="ECO:0000313" key="18">
    <source>
        <dbReference type="EMBL" id="MFC7290534.1"/>
    </source>
</evidence>
<proteinExistence type="predicted"/>
<keyword evidence="8" id="KW-0547">Nucleotide-binding</keyword>
<keyword evidence="19" id="KW-1185">Reference proteome</keyword>
<dbReference type="PRINTS" id="PR00344">
    <property type="entry name" value="BCTRLSENSOR"/>
</dbReference>
<evidence type="ECO:0000256" key="11">
    <source>
        <dbReference type="ARBA" id="ARBA00022989"/>
    </source>
</evidence>
<gene>
    <name evidence="18" type="ORF">ACFQS8_02805</name>
</gene>
<dbReference type="PROSITE" id="PS50112">
    <property type="entry name" value="PAS"/>
    <property type="match status" value="1"/>
</dbReference>
<reference evidence="19" key="1">
    <citation type="journal article" date="2019" name="Int. J. Syst. Evol. Microbiol.">
        <title>The Global Catalogue of Microorganisms (GCM) 10K type strain sequencing project: providing services to taxonomists for standard genome sequencing and annotation.</title>
        <authorList>
            <consortium name="The Broad Institute Genomics Platform"/>
            <consortium name="The Broad Institute Genome Sequencing Center for Infectious Disease"/>
            <person name="Wu L."/>
            <person name="Ma J."/>
        </authorList>
    </citation>
    <scope>NUCLEOTIDE SEQUENCE [LARGE SCALE GENOMIC DNA]</scope>
    <source>
        <strain evidence="19">CCUG 51308</strain>
    </source>
</reference>
<evidence type="ECO:0000256" key="9">
    <source>
        <dbReference type="ARBA" id="ARBA00022777"/>
    </source>
</evidence>
<dbReference type="Pfam" id="PF13426">
    <property type="entry name" value="PAS_9"/>
    <property type="match status" value="1"/>
</dbReference>
<evidence type="ECO:0000256" key="5">
    <source>
        <dbReference type="ARBA" id="ARBA00022553"/>
    </source>
</evidence>
<keyword evidence="13 14" id="KW-0472">Membrane</keyword>
<dbReference type="SUPFAM" id="SSF55874">
    <property type="entry name" value="ATPase domain of HSP90 chaperone/DNA topoisomerase II/histidine kinase"/>
    <property type="match status" value="1"/>
</dbReference>